<keyword evidence="3" id="KW-0125">Carotenoid biosynthesis</keyword>
<name>A0A367K878_RHIST</name>
<keyword evidence="4" id="KW-0472">Membrane</keyword>
<dbReference type="AlphaFoldDB" id="A0A367K878"/>
<dbReference type="Pfam" id="PF00494">
    <property type="entry name" value="SQS_PSY"/>
    <property type="match status" value="1"/>
</dbReference>
<dbReference type="SUPFAM" id="SSF48576">
    <property type="entry name" value="Terpenoid synthases"/>
    <property type="match status" value="1"/>
</dbReference>
<accession>A0A367K878</accession>
<dbReference type="InterPro" id="IPR002060">
    <property type="entry name" value="Squ/phyt_synthse"/>
</dbReference>
<sequence length="472" mass="53315">MWYLSGTYLARRWKTVLSAVIMSFGIGYLTGFTSSSSFLNTVNYTHWLSFTFLLVILCNVLDHLDAILNTYPHLITSSKDKQAKLQNAFTASYWLAMVKLVSKMPSESDLHKGPIEDLNTAIKSLGPASRSWKTMAALFPTNLRQDLCLLYAFFRAADDLVDDAPTPKQCEKNLMTIREFLHTVFSSSNSDTKSNLQDPSLPDHIDWNYYASLLPNEEVLAIFRNFARVSHYLCPRAMFELTEAWELDLRGEPVKKQEDLLHYAALVSGTFGELCTCVIMYKTGKGNWGGCDKEVRDEDVLSRARATGQCLQLVNIARDVIADSFAGRCYVPLQYMPNPSQAIYHFLKEARNPMKIEEGVLKSFAIRILDLADQISDKAHKGIDGLPDEVQGSIRAAFEIYMTIAPTLRNASGFPLRVKVPKSQQKWIALRCIYGFQRPIARTTASIYQQAISFYFSFFSGISTTRTSSKTY</sequence>
<dbReference type="EMBL" id="PJQM01002074">
    <property type="protein sequence ID" value="RCH98376.1"/>
    <property type="molecule type" value="Genomic_DNA"/>
</dbReference>
<dbReference type="EC" id="2.5.1.32" evidence="2"/>
<dbReference type="InterPro" id="IPR044843">
    <property type="entry name" value="Trans_IPPS_bact-type"/>
</dbReference>
<comment type="caution">
    <text evidence="5">The sequence shown here is derived from an EMBL/GenBank/DDBJ whole genome shotgun (WGS) entry which is preliminary data.</text>
</comment>
<organism evidence="5 6">
    <name type="scientific">Rhizopus stolonifer</name>
    <name type="common">Rhizopus nigricans</name>
    <dbReference type="NCBI Taxonomy" id="4846"/>
    <lineage>
        <taxon>Eukaryota</taxon>
        <taxon>Fungi</taxon>
        <taxon>Fungi incertae sedis</taxon>
        <taxon>Mucoromycota</taxon>
        <taxon>Mucoromycotina</taxon>
        <taxon>Mucoromycetes</taxon>
        <taxon>Mucorales</taxon>
        <taxon>Mucorineae</taxon>
        <taxon>Rhizopodaceae</taxon>
        <taxon>Rhizopus</taxon>
    </lineage>
</organism>
<feature type="transmembrane region" description="Helical" evidence="4">
    <location>
        <begin position="44"/>
        <end position="61"/>
    </location>
</feature>
<dbReference type="GO" id="GO:0004311">
    <property type="term" value="F:geranylgeranyl diphosphate synthase activity"/>
    <property type="evidence" value="ECO:0007669"/>
    <property type="project" value="InterPro"/>
</dbReference>
<comment type="catalytic activity">
    <reaction evidence="1">
        <text>2 (2E,6E,10E)-geranylgeranyl diphosphate = 15-cis-phytoene + 2 diphosphate</text>
        <dbReference type="Rhea" id="RHEA:34475"/>
        <dbReference type="ChEBI" id="CHEBI:27787"/>
        <dbReference type="ChEBI" id="CHEBI:33019"/>
        <dbReference type="ChEBI" id="CHEBI:58756"/>
        <dbReference type="EC" id="2.5.1.32"/>
    </reaction>
</comment>
<dbReference type="Proteomes" id="UP000253551">
    <property type="component" value="Unassembled WGS sequence"/>
</dbReference>
<reference evidence="5 6" key="1">
    <citation type="journal article" date="2018" name="G3 (Bethesda)">
        <title>Phylogenetic and Phylogenomic Definition of Rhizopus Species.</title>
        <authorList>
            <person name="Gryganskyi A.P."/>
            <person name="Golan J."/>
            <person name="Dolatabadi S."/>
            <person name="Mondo S."/>
            <person name="Robb S."/>
            <person name="Idnurm A."/>
            <person name="Muszewska A."/>
            <person name="Steczkiewicz K."/>
            <person name="Masonjones S."/>
            <person name="Liao H.L."/>
            <person name="Gajdeczka M.T."/>
            <person name="Anike F."/>
            <person name="Vuek A."/>
            <person name="Anishchenko I.M."/>
            <person name="Voigt K."/>
            <person name="de Hoog G.S."/>
            <person name="Smith M.E."/>
            <person name="Heitman J."/>
            <person name="Vilgalys R."/>
            <person name="Stajich J.E."/>
        </authorList>
    </citation>
    <scope>NUCLEOTIDE SEQUENCE [LARGE SCALE GENOMIC DNA]</scope>
    <source>
        <strain evidence="5 6">LSU 92-RS-03</strain>
    </source>
</reference>
<dbReference type="SFLD" id="SFLDG01212">
    <property type="entry name" value="Phytoene_synthase_like"/>
    <property type="match status" value="1"/>
</dbReference>
<dbReference type="Gene3D" id="1.10.600.10">
    <property type="entry name" value="Farnesyl Diphosphate Synthase"/>
    <property type="match status" value="1"/>
</dbReference>
<evidence type="ECO:0000313" key="6">
    <source>
        <dbReference type="Proteomes" id="UP000253551"/>
    </source>
</evidence>
<feature type="transmembrane region" description="Helical" evidence="4">
    <location>
        <begin position="12"/>
        <end position="32"/>
    </location>
</feature>
<evidence type="ECO:0000256" key="4">
    <source>
        <dbReference type="SAM" id="Phobius"/>
    </source>
</evidence>
<dbReference type="OrthoDB" id="6600518at2759"/>
<proteinExistence type="predicted"/>
<dbReference type="SFLD" id="SFLDS00005">
    <property type="entry name" value="Isoprenoid_Synthase_Type_I"/>
    <property type="match status" value="1"/>
</dbReference>
<dbReference type="STRING" id="4846.A0A367K878"/>
<evidence type="ECO:0000313" key="5">
    <source>
        <dbReference type="EMBL" id="RCH98376.1"/>
    </source>
</evidence>
<dbReference type="SFLD" id="SFLDG01018">
    <property type="entry name" value="Squalene/Phytoene_Synthase_Lik"/>
    <property type="match status" value="1"/>
</dbReference>
<keyword evidence="4" id="KW-0812">Transmembrane</keyword>
<dbReference type="InterPro" id="IPR008949">
    <property type="entry name" value="Isoprenoid_synthase_dom_sf"/>
</dbReference>
<evidence type="ECO:0000256" key="3">
    <source>
        <dbReference type="ARBA" id="ARBA00022746"/>
    </source>
</evidence>
<protein>
    <recommendedName>
        <fullName evidence="2">15-cis-phytoene synthase</fullName>
        <ecNumber evidence="2">2.5.1.32</ecNumber>
    </recommendedName>
</protein>
<gene>
    <name evidence="5" type="ORF">CU098_005554</name>
</gene>
<keyword evidence="4" id="KW-1133">Transmembrane helix</keyword>
<dbReference type="PANTHER" id="PTHR31480">
    <property type="entry name" value="BIFUNCTIONAL LYCOPENE CYCLASE/PHYTOENE SYNTHASE"/>
    <property type="match status" value="1"/>
</dbReference>
<keyword evidence="6" id="KW-1185">Reference proteome</keyword>
<evidence type="ECO:0000256" key="1">
    <source>
        <dbReference type="ARBA" id="ARBA00001805"/>
    </source>
</evidence>
<evidence type="ECO:0000256" key="2">
    <source>
        <dbReference type="ARBA" id="ARBA00012396"/>
    </source>
</evidence>
<dbReference type="GO" id="GO:0016117">
    <property type="term" value="P:carotenoid biosynthetic process"/>
    <property type="evidence" value="ECO:0007669"/>
    <property type="project" value="UniProtKB-KW"/>
</dbReference>